<name>A0AAE0L404_9CHLO</name>
<keyword evidence="3" id="KW-1185">Reference proteome</keyword>
<accession>A0AAE0L404</accession>
<proteinExistence type="predicted"/>
<keyword evidence="1" id="KW-1133">Transmembrane helix</keyword>
<keyword evidence="1" id="KW-0472">Membrane</keyword>
<comment type="caution">
    <text evidence="2">The sequence shown here is derived from an EMBL/GenBank/DDBJ whole genome shotgun (WGS) entry which is preliminary data.</text>
</comment>
<dbReference type="Proteomes" id="UP001190700">
    <property type="component" value="Unassembled WGS sequence"/>
</dbReference>
<dbReference type="AlphaFoldDB" id="A0AAE0L404"/>
<keyword evidence="1" id="KW-0812">Transmembrane</keyword>
<gene>
    <name evidence="2" type="ORF">CYMTET_20604</name>
</gene>
<evidence type="ECO:0000256" key="1">
    <source>
        <dbReference type="SAM" id="Phobius"/>
    </source>
</evidence>
<dbReference type="EMBL" id="LGRX02010065">
    <property type="protein sequence ID" value="KAK3271022.1"/>
    <property type="molecule type" value="Genomic_DNA"/>
</dbReference>
<protein>
    <submittedName>
        <fullName evidence="2">Uncharacterized protein</fullName>
    </submittedName>
</protein>
<evidence type="ECO:0000313" key="3">
    <source>
        <dbReference type="Proteomes" id="UP001190700"/>
    </source>
</evidence>
<evidence type="ECO:0000313" key="2">
    <source>
        <dbReference type="EMBL" id="KAK3271022.1"/>
    </source>
</evidence>
<feature type="transmembrane region" description="Helical" evidence="1">
    <location>
        <begin position="145"/>
        <end position="171"/>
    </location>
</feature>
<reference evidence="2 3" key="1">
    <citation type="journal article" date="2015" name="Genome Biol. Evol.">
        <title>Comparative Genomics of a Bacterivorous Green Alga Reveals Evolutionary Causalities and Consequences of Phago-Mixotrophic Mode of Nutrition.</title>
        <authorList>
            <person name="Burns J.A."/>
            <person name="Paasch A."/>
            <person name="Narechania A."/>
            <person name="Kim E."/>
        </authorList>
    </citation>
    <scope>NUCLEOTIDE SEQUENCE [LARGE SCALE GENOMIC DNA]</scope>
    <source>
        <strain evidence="2 3">PLY_AMNH</strain>
    </source>
</reference>
<organism evidence="2 3">
    <name type="scientific">Cymbomonas tetramitiformis</name>
    <dbReference type="NCBI Taxonomy" id="36881"/>
    <lineage>
        <taxon>Eukaryota</taxon>
        <taxon>Viridiplantae</taxon>
        <taxon>Chlorophyta</taxon>
        <taxon>Pyramimonadophyceae</taxon>
        <taxon>Pyramimonadales</taxon>
        <taxon>Pyramimonadaceae</taxon>
        <taxon>Cymbomonas</taxon>
    </lineage>
</organism>
<sequence length="286" mass="30479">MGEVYDAKLKVCTECSPGTIKFNNDTAACSGCDAVPEGSLTCPGGSNFTVGQGAWIAPNAQHCPDAACFLNRVYECEVAEACENGNEAQRSGSQLADAVGLQAELCSPEHYSGPDTVVCGGHVPVVCRARQFRVSAQARCQPCPAVVSLLASVVGCLLLVIGVIMLLLWIFGASTHSAEANSSTALMDMTQDMAIQAQKLSEMLSLVLGYLQVTVLAPQLGRPMKWQNAVGMLVWVPEDHTGSLWGDLRSCFALDQVIRCLQVMSQLTGIRERDLASTSIDPGYQF</sequence>